<evidence type="ECO:0000313" key="2">
    <source>
        <dbReference type="Proteomes" id="UP000327013"/>
    </source>
</evidence>
<dbReference type="EMBL" id="CM017328">
    <property type="protein sequence ID" value="KAE8124331.1"/>
    <property type="molecule type" value="Genomic_DNA"/>
</dbReference>
<name>A0A5N6RSH1_9ROSI</name>
<reference evidence="1 2" key="1">
    <citation type="submission" date="2019-06" db="EMBL/GenBank/DDBJ databases">
        <title>A chromosomal-level reference genome of Carpinus fangiana (Coryloideae, Betulaceae).</title>
        <authorList>
            <person name="Yang X."/>
            <person name="Wang Z."/>
            <person name="Zhang L."/>
            <person name="Hao G."/>
            <person name="Liu J."/>
            <person name="Yang Y."/>
        </authorList>
    </citation>
    <scope>NUCLEOTIDE SEQUENCE [LARGE SCALE GENOMIC DNA]</scope>
    <source>
        <strain evidence="1">Cfa_2016G</strain>
        <tissue evidence="1">Leaf</tissue>
    </source>
</reference>
<dbReference type="AlphaFoldDB" id="A0A5N6RSH1"/>
<keyword evidence="2" id="KW-1185">Reference proteome</keyword>
<sequence>MAIPAPEVLCVVAGVGVKLDACKVILQAKNLTAGSLPKCCAELGRLDVIEAVI</sequence>
<gene>
    <name evidence="1" type="ORF">FH972_019229</name>
</gene>
<organism evidence="1 2">
    <name type="scientific">Carpinus fangiana</name>
    <dbReference type="NCBI Taxonomy" id="176857"/>
    <lineage>
        <taxon>Eukaryota</taxon>
        <taxon>Viridiplantae</taxon>
        <taxon>Streptophyta</taxon>
        <taxon>Embryophyta</taxon>
        <taxon>Tracheophyta</taxon>
        <taxon>Spermatophyta</taxon>
        <taxon>Magnoliopsida</taxon>
        <taxon>eudicotyledons</taxon>
        <taxon>Gunneridae</taxon>
        <taxon>Pentapetalae</taxon>
        <taxon>rosids</taxon>
        <taxon>fabids</taxon>
        <taxon>Fagales</taxon>
        <taxon>Betulaceae</taxon>
        <taxon>Carpinus</taxon>
    </lineage>
</organism>
<accession>A0A5N6RSH1</accession>
<protein>
    <recommendedName>
        <fullName evidence="3">Hydrophobic seed protein domain-containing protein</fullName>
    </recommendedName>
</protein>
<proteinExistence type="predicted"/>
<evidence type="ECO:0008006" key="3">
    <source>
        <dbReference type="Google" id="ProtNLM"/>
    </source>
</evidence>
<evidence type="ECO:0000313" key="1">
    <source>
        <dbReference type="EMBL" id="KAE8124331.1"/>
    </source>
</evidence>
<dbReference type="Proteomes" id="UP000327013">
    <property type="component" value="Chromosome 8"/>
</dbReference>